<dbReference type="Pfam" id="PF05258">
    <property type="entry name" value="DciA"/>
    <property type="match status" value="1"/>
</dbReference>
<evidence type="ECO:0008006" key="2">
    <source>
        <dbReference type="Google" id="ProtNLM"/>
    </source>
</evidence>
<accession>A0A382C7V4</accession>
<reference evidence="1" key="1">
    <citation type="submission" date="2018-05" db="EMBL/GenBank/DDBJ databases">
        <authorList>
            <person name="Lanie J.A."/>
            <person name="Ng W.-L."/>
            <person name="Kazmierczak K.M."/>
            <person name="Andrzejewski T.M."/>
            <person name="Davidsen T.M."/>
            <person name="Wayne K.J."/>
            <person name="Tettelin H."/>
            <person name="Glass J.I."/>
            <person name="Rusch D."/>
            <person name="Podicherti R."/>
            <person name="Tsui H.-C.T."/>
            <person name="Winkler M.E."/>
        </authorList>
    </citation>
    <scope>NUCLEOTIDE SEQUENCE</scope>
</reference>
<dbReference type="PANTHER" id="PTHR36456">
    <property type="entry name" value="UPF0232 PROTEIN SCO3875"/>
    <property type="match status" value="1"/>
</dbReference>
<gene>
    <name evidence="1" type="ORF">METZ01_LOCUS174197</name>
</gene>
<organism evidence="1">
    <name type="scientific">marine metagenome</name>
    <dbReference type="NCBI Taxonomy" id="408172"/>
    <lineage>
        <taxon>unclassified sequences</taxon>
        <taxon>metagenomes</taxon>
        <taxon>ecological metagenomes</taxon>
    </lineage>
</organism>
<evidence type="ECO:0000313" key="1">
    <source>
        <dbReference type="EMBL" id="SVB21343.1"/>
    </source>
</evidence>
<dbReference type="InterPro" id="IPR007922">
    <property type="entry name" value="DciA-like"/>
</dbReference>
<sequence>MIRLKTVLERTLKETGSQEMVTQGKAITLWPKVVGKEISKVTEATYLKKGVMFIKTENPSWRNELMFQKEDIMKKINNLLNKNIIKDIKFI</sequence>
<proteinExistence type="predicted"/>
<dbReference type="EMBL" id="UINC01032909">
    <property type="protein sequence ID" value="SVB21343.1"/>
    <property type="molecule type" value="Genomic_DNA"/>
</dbReference>
<protein>
    <recommendedName>
        <fullName evidence="2">DUF721 domain-containing protein</fullName>
    </recommendedName>
</protein>
<dbReference type="AlphaFoldDB" id="A0A382C7V4"/>
<name>A0A382C7V4_9ZZZZ</name>
<dbReference type="PANTHER" id="PTHR36456:SF1">
    <property type="entry name" value="UPF0232 PROTEIN SCO3875"/>
    <property type="match status" value="1"/>
</dbReference>